<accession>A0ABQ9FYL0</accession>
<protein>
    <recommendedName>
        <fullName evidence="8">Protein kinase domain-containing protein</fullName>
    </recommendedName>
</protein>
<evidence type="ECO:0000256" key="6">
    <source>
        <dbReference type="ARBA" id="ARBA00037966"/>
    </source>
</evidence>
<proteinExistence type="inferred from homology"/>
<comment type="caution">
    <text evidence="9">The sequence shown here is derived from an EMBL/GenBank/DDBJ whole genome shotgun (WGS) entry which is preliminary data.</text>
</comment>
<dbReference type="EMBL" id="JARBDR010000018">
    <property type="protein sequence ID" value="KAJ8321962.1"/>
    <property type="molecule type" value="Genomic_DNA"/>
</dbReference>
<dbReference type="PROSITE" id="PS50011">
    <property type="entry name" value="PROTEIN_KINASE_DOM"/>
    <property type="match status" value="1"/>
</dbReference>
<organism evidence="9 10">
    <name type="scientific">Tegillarca granosa</name>
    <name type="common">Malaysian cockle</name>
    <name type="synonym">Anadara granosa</name>
    <dbReference type="NCBI Taxonomy" id="220873"/>
    <lineage>
        <taxon>Eukaryota</taxon>
        <taxon>Metazoa</taxon>
        <taxon>Spiralia</taxon>
        <taxon>Lophotrochozoa</taxon>
        <taxon>Mollusca</taxon>
        <taxon>Bivalvia</taxon>
        <taxon>Autobranchia</taxon>
        <taxon>Pteriomorphia</taxon>
        <taxon>Arcoida</taxon>
        <taxon>Arcoidea</taxon>
        <taxon>Arcidae</taxon>
        <taxon>Tegillarca</taxon>
    </lineage>
</organism>
<keyword evidence="1" id="KW-0723">Serine/threonine-protein kinase</keyword>
<feature type="region of interest" description="Disordered" evidence="7">
    <location>
        <begin position="428"/>
        <end position="462"/>
    </location>
</feature>
<keyword evidence="10" id="KW-1185">Reference proteome</keyword>
<keyword evidence="3" id="KW-0547">Nucleotide-binding</keyword>
<dbReference type="SUPFAM" id="SSF56112">
    <property type="entry name" value="Protein kinase-like (PK-like)"/>
    <property type="match status" value="1"/>
</dbReference>
<dbReference type="PROSITE" id="PS00108">
    <property type="entry name" value="PROTEIN_KINASE_ST"/>
    <property type="match status" value="1"/>
</dbReference>
<dbReference type="Proteomes" id="UP001217089">
    <property type="component" value="Unassembled WGS sequence"/>
</dbReference>
<dbReference type="PANTHER" id="PTHR45646">
    <property type="entry name" value="SERINE/THREONINE-PROTEIN KINASE DOA-RELATED"/>
    <property type="match status" value="1"/>
</dbReference>
<keyword evidence="4" id="KW-0418">Kinase</keyword>
<dbReference type="InterPro" id="IPR011009">
    <property type="entry name" value="Kinase-like_dom_sf"/>
</dbReference>
<evidence type="ECO:0000256" key="3">
    <source>
        <dbReference type="ARBA" id="ARBA00022741"/>
    </source>
</evidence>
<evidence type="ECO:0000256" key="7">
    <source>
        <dbReference type="SAM" id="MobiDB-lite"/>
    </source>
</evidence>
<evidence type="ECO:0000256" key="1">
    <source>
        <dbReference type="ARBA" id="ARBA00022527"/>
    </source>
</evidence>
<dbReference type="Pfam" id="PF00069">
    <property type="entry name" value="Pkinase"/>
    <property type="match status" value="1"/>
</dbReference>
<gene>
    <name evidence="9" type="ORF">KUTeg_000433</name>
</gene>
<evidence type="ECO:0000256" key="4">
    <source>
        <dbReference type="ARBA" id="ARBA00022777"/>
    </source>
</evidence>
<reference evidence="9 10" key="1">
    <citation type="submission" date="2022-12" db="EMBL/GenBank/DDBJ databases">
        <title>Chromosome-level genome of Tegillarca granosa.</title>
        <authorList>
            <person name="Kim J."/>
        </authorList>
    </citation>
    <scope>NUCLEOTIDE SEQUENCE [LARGE SCALE GENOMIC DNA]</scope>
    <source>
        <strain evidence="9">Teg-2019</strain>
        <tissue evidence="9">Adductor muscle</tissue>
    </source>
</reference>
<dbReference type="InterPro" id="IPR000719">
    <property type="entry name" value="Prot_kinase_dom"/>
</dbReference>
<dbReference type="InterPro" id="IPR051175">
    <property type="entry name" value="CLK_kinases"/>
</dbReference>
<dbReference type="InterPro" id="IPR008271">
    <property type="entry name" value="Ser/Thr_kinase_AS"/>
</dbReference>
<feature type="compositionally biased region" description="Acidic residues" evidence="7">
    <location>
        <begin position="428"/>
        <end position="440"/>
    </location>
</feature>
<evidence type="ECO:0000313" key="9">
    <source>
        <dbReference type="EMBL" id="KAJ8321962.1"/>
    </source>
</evidence>
<evidence type="ECO:0000313" key="10">
    <source>
        <dbReference type="Proteomes" id="UP001217089"/>
    </source>
</evidence>
<keyword evidence="5" id="KW-0067">ATP-binding</keyword>
<sequence length="522" mass="59824">MTFLHQNKLTHTDLKPENILFVNSDYDVVHNVRKKRDDKVVKCTDIKLIDFGSATFDHEHHSTIVSTRHYRAPEVILELGWSHPCDVWSIGCIMFELYTGFTLFQTHDNREHLAMMERCLGTIPYRIVKKTRTNYFYHGRLDWDPTSSAGRYVRENCRPLYAYLRDKGVEHRQLLELIERMLDFVPRERIPLSEALDHVFFRPIKKLYPDRYPPYTPSDIPLCIVPEIKEPEPIKWIPDTKKDPEQDIYKPSSLDLKSPPSETVVKEKPKEIYFPTEIRLETPPAVTLIKEIPKEEPVEIEEVTSIEPISDNLVVDSLSEKQSNVVKPDVNLQQVCKSDETSLSFEVTVETEDVVPVVEIASTNLQDDQKVIVDPEKITEVEAVICLKENGSGHPELVNGIQENQEYESFSGSESDYTSESSYEIYESDDYSISESEIESVSESVPNTSQEEKTNPMVKSEQVQLGVAMSTDPEINQGNSVTLLKQESVRSNKSLVQDQSVEVDEVFEVPPESNDLLENQKG</sequence>
<evidence type="ECO:0000259" key="8">
    <source>
        <dbReference type="PROSITE" id="PS50011"/>
    </source>
</evidence>
<name>A0ABQ9FYL0_TEGGR</name>
<dbReference type="PANTHER" id="PTHR45646:SF11">
    <property type="entry name" value="SERINE_THREONINE-PROTEIN KINASE DOA"/>
    <property type="match status" value="1"/>
</dbReference>
<dbReference type="SMART" id="SM00220">
    <property type="entry name" value="S_TKc"/>
    <property type="match status" value="1"/>
</dbReference>
<keyword evidence="2" id="KW-0808">Transferase</keyword>
<dbReference type="Gene3D" id="1.10.510.10">
    <property type="entry name" value="Transferase(Phosphotransferase) domain 1"/>
    <property type="match status" value="1"/>
</dbReference>
<evidence type="ECO:0000256" key="2">
    <source>
        <dbReference type="ARBA" id="ARBA00022679"/>
    </source>
</evidence>
<comment type="similarity">
    <text evidence="6">Belongs to the protein kinase superfamily. CMGC Ser/Thr protein kinase family. Lammer subfamily.</text>
</comment>
<feature type="domain" description="Protein kinase" evidence="8">
    <location>
        <begin position="1"/>
        <end position="201"/>
    </location>
</feature>
<evidence type="ECO:0000256" key="5">
    <source>
        <dbReference type="ARBA" id="ARBA00022840"/>
    </source>
</evidence>